<name>A0A4V1XAJ0_9PEZI</name>
<dbReference type="OrthoDB" id="5305418at2759"/>
<dbReference type="Pfam" id="PF17233">
    <property type="entry name" value="DUF5308"/>
    <property type="match status" value="1"/>
</dbReference>
<comment type="caution">
    <text evidence="2">The sequence shown here is derived from an EMBL/GenBank/DDBJ whole genome shotgun (WGS) entry which is preliminary data.</text>
</comment>
<feature type="compositionally biased region" description="Acidic residues" evidence="1">
    <location>
        <begin position="131"/>
        <end position="141"/>
    </location>
</feature>
<gene>
    <name evidence="2" type="ORF">DL764_005496</name>
</gene>
<sequence length="246" mass="25195">MASLPAKHPNLSLHLTDRALTPLITSARASAQQLDALTSLSHTALSAHETASRLGLGAPQRVMVEHGGGGGGGPVVLQSFLSPSSSSASSASASTLNPGTAGDDGADLAATRPGTRANGADGRDTAAEGTADGEEQGEPEPEPERTTQDSMSSTTTARLQRLQLQTQEELTTGARVGDDDYSGEAEEEEGVNTPPMLVGVVVAPSADEALDARRAAARLERVGRVVQARWAEANRQDDGNDGATHG</sequence>
<protein>
    <submittedName>
        <fullName evidence="2">Uncharacterized protein</fullName>
    </submittedName>
</protein>
<accession>A0A4V1XAJ0</accession>
<evidence type="ECO:0000313" key="2">
    <source>
        <dbReference type="EMBL" id="RYP02919.1"/>
    </source>
</evidence>
<keyword evidence="3" id="KW-1185">Reference proteome</keyword>
<evidence type="ECO:0000313" key="3">
    <source>
        <dbReference type="Proteomes" id="UP000293360"/>
    </source>
</evidence>
<organism evidence="2 3">
    <name type="scientific">Monosporascus ibericus</name>
    <dbReference type="NCBI Taxonomy" id="155417"/>
    <lineage>
        <taxon>Eukaryota</taxon>
        <taxon>Fungi</taxon>
        <taxon>Dikarya</taxon>
        <taxon>Ascomycota</taxon>
        <taxon>Pezizomycotina</taxon>
        <taxon>Sordariomycetes</taxon>
        <taxon>Xylariomycetidae</taxon>
        <taxon>Xylariales</taxon>
        <taxon>Xylariales incertae sedis</taxon>
        <taxon>Monosporascus</taxon>
    </lineage>
</organism>
<dbReference type="AlphaFoldDB" id="A0A4V1XAJ0"/>
<reference evidence="2 3" key="1">
    <citation type="submission" date="2018-06" db="EMBL/GenBank/DDBJ databases">
        <title>Complete Genomes of Monosporascus.</title>
        <authorList>
            <person name="Robinson A.J."/>
            <person name="Natvig D.O."/>
        </authorList>
    </citation>
    <scope>NUCLEOTIDE SEQUENCE [LARGE SCALE GENOMIC DNA]</scope>
    <source>
        <strain evidence="2 3">CBS 110550</strain>
    </source>
</reference>
<evidence type="ECO:0000256" key="1">
    <source>
        <dbReference type="SAM" id="MobiDB-lite"/>
    </source>
</evidence>
<feature type="compositionally biased region" description="Acidic residues" evidence="1">
    <location>
        <begin position="179"/>
        <end position="190"/>
    </location>
</feature>
<feature type="region of interest" description="Disordered" evidence="1">
    <location>
        <begin position="62"/>
        <end position="195"/>
    </location>
</feature>
<dbReference type="InterPro" id="IPR035186">
    <property type="entry name" value="DUF5308"/>
</dbReference>
<feature type="compositionally biased region" description="Low complexity" evidence="1">
    <location>
        <begin position="82"/>
        <end position="111"/>
    </location>
</feature>
<feature type="compositionally biased region" description="Low complexity" evidence="1">
    <location>
        <begin position="154"/>
        <end position="172"/>
    </location>
</feature>
<proteinExistence type="predicted"/>
<dbReference type="EMBL" id="QJNU01000293">
    <property type="protein sequence ID" value="RYP02919.1"/>
    <property type="molecule type" value="Genomic_DNA"/>
</dbReference>
<dbReference type="Proteomes" id="UP000293360">
    <property type="component" value="Unassembled WGS sequence"/>
</dbReference>